<evidence type="ECO:0008006" key="3">
    <source>
        <dbReference type="Google" id="ProtNLM"/>
    </source>
</evidence>
<dbReference type="Proteomes" id="UP000029889">
    <property type="component" value="Segment"/>
</dbReference>
<evidence type="ECO:0000313" key="1">
    <source>
        <dbReference type="EMBL" id="AIT14402.1"/>
    </source>
</evidence>
<accession>A0A097EY99</accession>
<proteinExistence type="predicted"/>
<gene>
    <name evidence="1" type="primary">512</name>
    <name evidence="1" type="ORF">PBI_121Q_512</name>
</gene>
<keyword evidence="2" id="KW-1185">Reference proteome</keyword>
<dbReference type="OrthoDB" id="25927at10239"/>
<organism evidence="1 2">
    <name type="scientific">Escherichia phage 121Q</name>
    <dbReference type="NCBI Taxonomy" id="1555202"/>
    <lineage>
        <taxon>Viruses</taxon>
        <taxon>Duplodnaviria</taxon>
        <taxon>Heunggongvirae</taxon>
        <taxon>Uroviricota</taxon>
        <taxon>Caudoviricetes</taxon>
        <taxon>Asteriusvirus</taxon>
        <taxon>Asteriusvirus av121Q</taxon>
    </lineage>
</organism>
<dbReference type="KEGG" id="vg:22111552"/>
<dbReference type="GeneID" id="22111552"/>
<dbReference type="PROSITE" id="PS51257">
    <property type="entry name" value="PROKAR_LIPOPROTEIN"/>
    <property type="match status" value="1"/>
</dbReference>
<protein>
    <recommendedName>
        <fullName evidence="3">O-spanin</fullName>
    </recommendedName>
</protein>
<evidence type="ECO:0000313" key="2">
    <source>
        <dbReference type="Proteomes" id="UP000029889"/>
    </source>
</evidence>
<reference evidence="1 2" key="1">
    <citation type="submission" date="2014-09" db="EMBL/GenBank/DDBJ databases">
        <authorList>
            <person name="Lapin J.S."/>
            <person name="Pope W.H."/>
            <person name="Hua J."/>
            <person name="Ford M.E."/>
            <person name="Conway J.F."/>
            <person name="Hatfull G.F."/>
            <person name="Hendrix R.W."/>
        </authorList>
    </citation>
    <scope>NUCLEOTIDE SEQUENCE [LARGE SCALE GENOMIC DNA]</scope>
</reference>
<sequence length="102" mass="11581">MKKLLVPMISFLIISGCAEQVKLQSPAPIKQEILLERCDDDTPLPQKIMIDKNGFKGYDGAEILKVLTRWDAVYNECALKHDALIKTIRDLQGKDIKINIKE</sequence>
<dbReference type="EMBL" id="KM507819">
    <property type="protein sequence ID" value="AIT14402.1"/>
    <property type="molecule type" value="Genomic_DNA"/>
</dbReference>
<dbReference type="RefSeq" id="YP_009102099.1">
    <property type="nucleotide sequence ID" value="NC_025447.1"/>
</dbReference>
<name>A0A097EY99_9CAUD</name>